<dbReference type="AlphaFoldDB" id="A0AAN8KVF3"/>
<reference evidence="2 3" key="1">
    <citation type="submission" date="2021-04" db="EMBL/GenBank/DDBJ databases">
        <authorList>
            <person name="De Guttry C."/>
            <person name="Zahm M."/>
            <person name="Klopp C."/>
            <person name="Cabau C."/>
            <person name="Louis A."/>
            <person name="Berthelot C."/>
            <person name="Parey E."/>
            <person name="Roest Crollius H."/>
            <person name="Montfort J."/>
            <person name="Robinson-Rechavi M."/>
            <person name="Bucao C."/>
            <person name="Bouchez O."/>
            <person name="Gislard M."/>
            <person name="Lluch J."/>
            <person name="Milhes M."/>
            <person name="Lampietro C."/>
            <person name="Lopez Roques C."/>
            <person name="Donnadieu C."/>
            <person name="Braasch I."/>
            <person name="Desvignes T."/>
            <person name="Postlethwait J."/>
            <person name="Bobe J."/>
            <person name="Wedekind C."/>
            <person name="Guiguen Y."/>
        </authorList>
    </citation>
    <scope>NUCLEOTIDE SEQUENCE [LARGE SCALE GENOMIC DNA]</scope>
    <source>
        <strain evidence="2">Cs_M1</strain>
        <tissue evidence="2">Blood</tissue>
    </source>
</reference>
<comment type="caution">
    <text evidence="2">The sequence shown here is derived from an EMBL/GenBank/DDBJ whole genome shotgun (WGS) entry which is preliminary data.</text>
</comment>
<evidence type="ECO:0000313" key="3">
    <source>
        <dbReference type="Proteomes" id="UP001356427"/>
    </source>
</evidence>
<proteinExistence type="predicted"/>
<feature type="domain" description="DUF4939" evidence="1">
    <location>
        <begin position="65"/>
        <end position="150"/>
    </location>
</feature>
<dbReference type="InterPro" id="IPR032549">
    <property type="entry name" value="DUF4939"/>
</dbReference>
<evidence type="ECO:0000313" key="2">
    <source>
        <dbReference type="EMBL" id="KAK6295546.1"/>
    </source>
</evidence>
<name>A0AAN8KVF3_9TELE</name>
<dbReference type="Pfam" id="PF16297">
    <property type="entry name" value="DUF4939"/>
    <property type="match status" value="1"/>
</dbReference>
<evidence type="ECO:0000259" key="1">
    <source>
        <dbReference type="Pfam" id="PF16297"/>
    </source>
</evidence>
<protein>
    <recommendedName>
        <fullName evidence="1">DUF4939 domain-containing protein</fullName>
    </recommendedName>
</protein>
<sequence length="170" mass="18597">MNPADSSSDTTPECTQIWTAIANQGILLGQHDTLFKTIAEDSQVLLNQVQLLSNQVSALTIPSAQIREPFVPAPERYDGNMGTCGDFLTQCSLVFEQQPLTYASERARIAYLINSTSGSARAWGSAVWESQLDICNAYVAFTTEMRKVFDHPVRGKEAAKRFVFSLAGGS</sequence>
<accession>A0AAN8KVF3</accession>
<keyword evidence="3" id="KW-1185">Reference proteome</keyword>
<gene>
    <name evidence="2" type="ORF">J4Q44_G00347720</name>
</gene>
<dbReference type="Proteomes" id="UP001356427">
    <property type="component" value="Unassembled WGS sequence"/>
</dbReference>
<organism evidence="2 3">
    <name type="scientific">Coregonus suidteri</name>
    <dbReference type="NCBI Taxonomy" id="861788"/>
    <lineage>
        <taxon>Eukaryota</taxon>
        <taxon>Metazoa</taxon>
        <taxon>Chordata</taxon>
        <taxon>Craniata</taxon>
        <taxon>Vertebrata</taxon>
        <taxon>Euteleostomi</taxon>
        <taxon>Actinopterygii</taxon>
        <taxon>Neopterygii</taxon>
        <taxon>Teleostei</taxon>
        <taxon>Protacanthopterygii</taxon>
        <taxon>Salmoniformes</taxon>
        <taxon>Salmonidae</taxon>
        <taxon>Coregoninae</taxon>
        <taxon>Coregonus</taxon>
    </lineage>
</organism>
<dbReference type="EMBL" id="JAGTTL010000034">
    <property type="protein sequence ID" value="KAK6295546.1"/>
    <property type="molecule type" value="Genomic_DNA"/>
</dbReference>